<keyword evidence="2" id="KW-1185">Reference proteome</keyword>
<reference evidence="1" key="1">
    <citation type="submission" date="2018-11" db="EMBL/GenBank/DDBJ databases">
        <authorList>
            <person name="Grassa J C."/>
        </authorList>
    </citation>
    <scope>NUCLEOTIDE SEQUENCE [LARGE SCALE GENOMIC DNA]</scope>
</reference>
<organism evidence="1 2">
    <name type="scientific">Cannabis sativa</name>
    <name type="common">Hemp</name>
    <name type="synonym">Marijuana</name>
    <dbReference type="NCBI Taxonomy" id="3483"/>
    <lineage>
        <taxon>Eukaryota</taxon>
        <taxon>Viridiplantae</taxon>
        <taxon>Streptophyta</taxon>
        <taxon>Embryophyta</taxon>
        <taxon>Tracheophyta</taxon>
        <taxon>Spermatophyta</taxon>
        <taxon>Magnoliopsida</taxon>
        <taxon>eudicotyledons</taxon>
        <taxon>Gunneridae</taxon>
        <taxon>Pentapetalae</taxon>
        <taxon>rosids</taxon>
        <taxon>fabids</taxon>
        <taxon>Rosales</taxon>
        <taxon>Cannabaceae</taxon>
        <taxon>Cannabis</taxon>
    </lineage>
</organism>
<dbReference type="Gramene" id="evm.model.07.1264">
    <property type="protein sequence ID" value="cds.evm.model.07.1264"/>
    <property type="gene ID" value="evm.TU.07.1264"/>
</dbReference>
<evidence type="ECO:0000313" key="2">
    <source>
        <dbReference type="Proteomes" id="UP000596661"/>
    </source>
</evidence>
<name>A0A803Q1Z1_CANSA</name>
<proteinExistence type="predicted"/>
<protein>
    <submittedName>
        <fullName evidence="1">Uncharacterized protein</fullName>
    </submittedName>
</protein>
<evidence type="ECO:0000313" key="1">
    <source>
        <dbReference type="EnsemblPlants" id="cds.evm.model.07.1264"/>
    </source>
</evidence>
<reference evidence="1" key="2">
    <citation type="submission" date="2021-03" db="UniProtKB">
        <authorList>
            <consortium name="EnsemblPlants"/>
        </authorList>
    </citation>
    <scope>IDENTIFICATION</scope>
</reference>
<dbReference type="Proteomes" id="UP000596661">
    <property type="component" value="Chromosome 7"/>
</dbReference>
<sequence>MSNSDFDLKAIDLVGEETEAGLHEMGPEEEIKALKSFSKESFVVNTEQKLSQIFALKEMQYKKIPEDVWKVEDLVTTENPSSVGLIAGSQIIEPYSNREGDRDPSTVRKEIAALVAFVRLF</sequence>
<dbReference type="AlphaFoldDB" id="A0A803Q1Z1"/>
<dbReference type="EMBL" id="UZAU01000659">
    <property type="status" value="NOT_ANNOTATED_CDS"/>
    <property type="molecule type" value="Genomic_DNA"/>
</dbReference>
<accession>A0A803Q1Z1</accession>
<dbReference type="EnsemblPlants" id="evm.model.07.1264">
    <property type="protein sequence ID" value="cds.evm.model.07.1264"/>
    <property type="gene ID" value="evm.TU.07.1264"/>
</dbReference>